<dbReference type="InterPro" id="IPR027623">
    <property type="entry name" value="AmmeMemoSam_A"/>
</dbReference>
<dbReference type="NCBIfam" id="TIGR00296">
    <property type="entry name" value="TIGR00296 family protein"/>
    <property type="match status" value="1"/>
</dbReference>
<gene>
    <name evidence="2" type="primary">amrA</name>
    <name evidence="2" type="ORF">IAA21_04225</name>
</gene>
<comment type="caution">
    <text evidence="2">The sequence shown here is derived from an EMBL/GenBank/DDBJ whole genome shotgun (WGS) entry which is preliminary data.</text>
</comment>
<dbReference type="CDD" id="cd07951">
    <property type="entry name" value="ED_3B_N_AMMECR1"/>
    <property type="match status" value="1"/>
</dbReference>
<dbReference type="InterPro" id="IPR023473">
    <property type="entry name" value="AMMECR1"/>
</dbReference>
<dbReference type="SUPFAM" id="SSF143447">
    <property type="entry name" value="AMMECR1-like"/>
    <property type="match status" value="1"/>
</dbReference>
<sequence length="461" mass="52086">MGILAGFMVPHPPLIVPEIGKGEEEKISATIKAYHRAAEEVGRLKPDTIILSSPHQVMYADYFHISPGKEAKGDFRQFRAGKVEIKIKYDSEFIEALASLSEEREIPAGTLGEREKKLDHGTMVPLYFIDQYWKDYKLVRIGLSGLPLTTHYVLGKCIQDVSRELNRRAVFIGSGDLSHYLKEDGPYGYRREGPEYDARIMEVMGKGDFGGLFQFSEDFCERAGECGHRSFAIMAGALDKMAVEAEQLSYEGPFGVGYGICRYLVKGQDEERNFLEQYEEKERKRLEKQRKQEDAFVSLARKTIELYVKSGEKLSVPLGLPYELYEKRAGAFVSLKEEGRLRGCIGTIHPVRTSLAEEIIDNAISACSRDPRFSPVRQEELSKLTITVDVLGETEKITSPKELDVKRYGVVVTKGSRRGLLLPNLEGVDTVEEQISIAKRKAGIREGEKAELERFEVIRHF</sequence>
<evidence type="ECO:0000313" key="3">
    <source>
        <dbReference type="Proteomes" id="UP000824041"/>
    </source>
</evidence>
<evidence type="ECO:0000259" key="1">
    <source>
        <dbReference type="PROSITE" id="PS51112"/>
    </source>
</evidence>
<dbReference type="InterPro" id="IPR027485">
    <property type="entry name" value="AMMECR1_N"/>
</dbReference>
<dbReference type="NCBIfam" id="TIGR04336">
    <property type="entry name" value="AmmeMemoSam_B"/>
    <property type="match status" value="1"/>
</dbReference>
<reference evidence="2" key="2">
    <citation type="submission" date="2021-04" db="EMBL/GenBank/DDBJ databases">
        <authorList>
            <person name="Gilroy R."/>
        </authorList>
    </citation>
    <scope>NUCLEOTIDE SEQUENCE</scope>
    <source>
        <strain evidence="2">14324</strain>
    </source>
</reference>
<dbReference type="Gene3D" id="3.30.700.20">
    <property type="entry name" value="Hypothetical protein ph0010, domain 1"/>
    <property type="match status" value="1"/>
</dbReference>
<accession>A0A9D2DRY6</accession>
<dbReference type="PANTHER" id="PTHR13016">
    <property type="entry name" value="AMMECR1 HOMOLOG"/>
    <property type="match status" value="1"/>
</dbReference>
<dbReference type="Pfam" id="PF02900">
    <property type="entry name" value="LigB"/>
    <property type="match status" value="1"/>
</dbReference>
<dbReference type="Proteomes" id="UP000824041">
    <property type="component" value="Unassembled WGS sequence"/>
</dbReference>
<dbReference type="PANTHER" id="PTHR13016:SF0">
    <property type="entry name" value="AMME SYNDROME CANDIDATE GENE 1 PROTEIN"/>
    <property type="match status" value="1"/>
</dbReference>
<dbReference type="InterPro" id="IPR004183">
    <property type="entry name" value="Xdiol_dOase_suB"/>
</dbReference>
<proteinExistence type="predicted"/>
<reference evidence="2" key="1">
    <citation type="journal article" date="2021" name="PeerJ">
        <title>Extensive microbial diversity within the chicken gut microbiome revealed by metagenomics and culture.</title>
        <authorList>
            <person name="Gilroy R."/>
            <person name="Ravi A."/>
            <person name="Getino M."/>
            <person name="Pursley I."/>
            <person name="Horton D.L."/>
            <person name="Alikhan N.F."/>
            <person name="Baker D."/>
            <person name="Gharbi K."/>
            <person name="Hall N."/>
            <person name="Watson M."/>
            <person name="Adriaenssens E.M."/>
            <person name="Foster-Nyarko E."/>
            <person name="Jarju S."/>
            <person name="Secka A."/>
            <person name="Antonio M."/>
            <person name="Oren A."/>
            <person name="Chaudhuri R.R."/>
            <person name="La Ragione R."/>
            <person name="Hildebrand F."/>
            <person name="Pallen M.J."/>
        </authorList>
    </citation>
    <scope>NUCLEOTIDE SEQUENCE</scope>
    <source>
        <strain evidence="2">14324</strain>
    </source>
</reference>
<dbReference type="Gene3D" id="3.40.830.10">
    <property type="entry name" value="LigB-like"/>
    <property type="match status" value="1"/>
</dbReference>
<evidence type="ECO:0000313" key="2">
    <source>
        <dbReference type="EMBL" id="HIZ21993.1"/>
    </source>
</evidence>
<dbReference type="PROSITE" id="PS51112">
    <property type="entry name" value="AMMECR1"/>
    <property type="match status" value="1"/>
</dbReference>
<protein>
    <submittedName>
        <fullName evidence="2">AmmeMemoRadiSam system protein A</fullName>
    </submittedName>
</protein>
<feature type="domain" description="AMMECR1" evidence="1">
    <location>
        <begin position="291"/>
        <end position="461"/>
    </location>
</feature>
<dbReference type="Pfam" id="PF01871">
    <property type="entry name" value="AMMECR1"/>
    <property type="match status" value="1"/>
</dbReference>
<organism evidence="2 3">
    <name type="scientific">Candidatus Blautia faecigallinarum</name>
    <dbReference type="NCBI Taxonomy" id="2838488"/>
    <lineage>
        <taxon>Bacteria</taxon>
        <taxon>Bacillati</taxon>
        <taxon>Bacillota</taxon>
        <taxon>Clostridia</taxon>
        <taxon>Lachnospirales</taxon>
        <taxon>Lachnospiraceae</taxon>
        <taxon>Blautia</taxon>
    </lineage>
</organism>
<dbReference type="EMBL" id="DXBU01000056">
    <property type="protein sequence ID" value="HIZ21993.1"/>
    <property type="molecule type" value="Genomic_DNA"/>
</dbReference>
<dbReference type="GO" id="GO:0008198">
    <property type="term" value="F:ferrous iron binding"/>
    <property type="evidence" value="ECO:0007669"/>
    <property type="project" value="InterPro"/>
</dbReference>
<dbReference type="NCBIfam" id="TIGR04335">
    <property type="entry name" value="AmmeMemoSam_A"/>
    <property type="match status" value="1"/>
</dbReference>
<dbReference type="InterPro" id="IPR036071">
    <property type="entry name" value="AMMECR1_dom_sf"/>
</dbReference>
<dbReference type="InterPro" id="IPR002733">
    <property type="entry name" value="AMMECR1_domain"/>
</dbReference>
<dbReference type="SUPFAM" id="SSF53213">
    <property type="entry name" value="LigB-like"/>
    <property type="match status" value="1"/>
</dbReference>
<dbReference type="AlphaFoldDB" id="A0A9D2DRY6"/>
<name>A0A9D2DRY6_9FIRM</name>
<dbReference type="GO" id="GO:0016702">
    <property type="term" value="F:oxidoreductase activity, acting on single donors with incorporation of molecular oxygen, incorporation of two atoms of oxygen"/>
    <property type="evidence" value="ECO:0007669"/>
    <property type="project" value="UniProtKB-ARBA"/>
</dbReference>